<evidence type="ECO:0000256" key="2">
    <source>
        <dbReference type="ARBA" id="ARBA00022898"/>
    </source>
</evidence>
<organism evidence="4">
    <name type="scientific">marine sediment metagenome</name>
    <dbReference type="NCBI Taxonomy" id="412755"/>
    <lineage>
        <taxon>unclassified sequences</taxon>
        <taxon>metagenomes</taxon>
        <taxon>ecological metagenomes</taxon>
    </lineage>
</organism>
<dbReference type="EMBL" id="BARV01009693">
    <property type="protein sequence ID" value="GAI03285.1"/>
    <property type="molecule type" value="Genomic_DNA"/>
</dbReference>
<dbReference type="InterPro" id="IPR015421">
    <property type="entry name" value="PyrdxlP-dep_Trfase_major"/>
</dbReference>
<evidence type="ECO:0000256" key="1">
    <source>
        <dbReference type="ARBA" id="ARBA00001933"/>
    </source>
</evidence>
<protein>
    <recommendedName>
        <fullName evidence="5">DegT/DnrJ/EryC1/StrS family aminotransferase</fullName>
    </recommendedName>
</protein>
<proteinExistence type="inferred from homology"/>
<dbReference type="InterPro" id="IPR000653">
    <property type="entry name" value="DegT/StrS_aminotransferase"/>
</dbReference>
<dbReference type="Pfam" id="PF01041">
    <property type="entry name" value="DegT_DnrJ_EryC1"/>
    <property type="match status" value="1"/>
</dbReference>
<dbReference type="Gene3D" id="3.40.640.10">
    <property type="entry name" value="Type I PLP-dependent aspartate aminotransferase-like (Major domain)"/>
    <property type="match status" value="1"/>
</dbReference>
<comment type="cofactor">
    <cofactor evidence="1">
        <name>pyridoxal 5'-phosphate</name>
        <dbReference type="ChEBI" id="CHEBI:597326"/>
    </cofactor>
</comment>
<dbReference type="SUPFAM" id="SSF53383">
    <property type="entry name" value="PLP-dependent transferases"/>
    <property type="match status" value="1"/>
</dbReference>
<dbReference type="PANTHER" id="PTHR30244">
    <property type="entry name" value="TRANSAMINASE"/>
    <property type="match status" value="1"/>
</dbReference>
<dbReference type="CDD" id="cd00616">
    <property type="entry name" value="AHBA_syn"/>
    <property type="match status" value="1"/>
</dbReference>
<dbReference type="GO" id="GO:0008483">
    <property type="term" value="F:transaminase activity"/>
    <property type="evidence" value="ECO:0007669"/>
    <property type="project" value="TreeGrafter"/>
</dbReference>
<dbReference type="GO" id="GO:0030170">
    <property type="term" value="F:pyridoxal phosphate binding"/>
    <property type="evidence" value="ECO:0007669"/>
    <property type="project" value="TreeGrafter"/>
</dbReference>
<name>X1LLJ6_9ZZZZ</name>
<feature type="non-terminal residue" evidence="4">
    <location>
        <position position="280"/>
    </location>
</feature>
<dbReference type="InterPro" id="IPR015424">
    <property type="entry name" value="PyrdxlP-dep_Trfase"/>
</dbReference>
<sequence>MTKLRRYSGAVYDKEEVLSMVSAILDGWWSGGKYTLDFEKAFANFLGVKHALACNSGSSANLLAASALELAKGSEVITPATTFPTTLNPIIQCGLTPVFVDVELDTYNINAHLIEKAISEKTKLIMVPHTLGNPCNLEVILEVCSKYNLRLIEDACDALGSKYKGKYVSSFGVLGTFSFYPAHHMTTGEGGMVVTNNDELAEKVRGYRDWGRLCNCEPCLEVSRRDEGYLCPKRLNFKLEGGMPYDMRYAYGYVGYNLKMTEIQAAMGLAQLRKLQKFIE</sequence>
<dbReference type="AlphaFoldDB" id="X1LLJ6"/>
<reference evidence="4" key="1">
    <citation type="journal article" date="2014" name="Front. Microbiol.">
        <title>High frequency of phylogenetically diverse reductive dehalogenase-homologous genes in deep subseafloor sedimentary metagenomes.</title>
        <authorList>
            <person name="Kawai M."/>
            <person name="Futagami T."/>
            <person name="Toyoda A."/>
            <person name="Takaki Y."/>
            <person name="Nishi S."/>
            <person name="Hori S."/>
            <person name="Arai W."/>
            <person name="Tsubouchi T."/>
            <person name="Morono Y."/>
            <person name="Uchiyama I."/>
            <person name="Ito T."/>
            <person name="Fujiyama A."/>
            <person name="Inagaki F."/>
            <person name="Takami H."/>
        </authorList>
    </citation>
    <scope>NUCLEOTIDE SEQUENCE</scope>
    <source>
        <strain evidence="4">Expedition CK06-06</strain>
    </source>
</reference>
<evidence type="ECO:0000256" key="3">
    <source>
        <dbReference type="ARBA" id="ARBA00037999"/>
    </source>
</evidence>
<accession>X1LLJ6</accession>
<dbReference type="FunFam" id="3.40.640.10:FF:000079">
    <property type="entry name" value="LPS biosynthesis protein"/>
    <property type="match status" value="1"/>
</dbReference>
<evidence type="ECO:0008006" key="5">
    <source>
        <dbReference type="Google" id="ProtNLM"/>
    </source>
</evidence>
<dbReference type="PANTHER" id="PTHR30244:SF34">
    <property type="entry name" value="DTDP-4-AMINO-4,6-DIDEOXYGALACTOSE TRANSAMINASE"/>
    <property type="match status" value="1"/>
</dbReference>
<comment type="similarity">
    <text evidence="3">Belongs to the DegT/DnrJ/EryC1 family.</text>
</comment>
<gene>
    <name evidence="4" type="ORF">S06H3_19028</name>
</gene>
<evidence type="ECO:0000313" key="4">
    <source>
        <dbReference type="EMBL" id="GAI03285.1"/>
    </source>
</evidence>
<dbReference type="GO" id="GO:0000271">
    <property type="term" value="P:polysaccharide biosynthetic process"/>
    <property type="evidence" value="ECO:0007669"/>
    <property type="project" value="TreeGrafter"/>
</dbReference>
<comment type="caution">
    <text evidence="4">The sequence shown here is derived from an EMBL/GenBank/DDBJ whole genome shotgun (WGS) entry which is preliminary data.</text>
</comment>
<keyword evidence="2" id="KW-0663">Pyridoxal phosphate</keyword>